<proteinExistence type="predicted"/>
<accession>A0A382R501</accession>
<keyword evidence="1" id="KW-0812">Transmembrane</keyword>
<name>A0A382R501_9ZZZZ</name>
<evidence type="ECO:0000256" key="1">
    <source>
        <dbReference type="SAM" id="Phobius"/>
    </source>
</evidence>
<reference evidence="2" key="1">
    <citation type="submission" date="2018-05" db="EMBL/GenBank/DDBJ databases">
        <authorList>
            <person name="Lanie J.A."/>
            <person name="Ng W.-L."/>
            <person name="Kazmierczak K.M."/>
            <person name="Andrzejewski T.M."/>
            <person name="Davidsen T.M."/>
            <person name="Wayne K.J."/>
            <person name="Tettelin H."/>
            <person name="Glass J.I."/>
            <person name="Rusch D."/>
            <person name="Podicherti R."/>
            <person name="Tsui H.-C.T."/>
            <person name="Winkler M.E."/>
        </authorList>
    </citation>
    <scope>NUCLEOTIDE SEQUENCE</scope>
</reference>
<evidence type="ECO:0000313" key="2">
    <source>
        <dbReference type="EMBL" id="SVC92814.1"/>
    </source>
</evidence>
<keyword evidence="1" id="KW-0472">Membrane</keyword>
<keyword evidence="1" id="KW-1133">Transmembrane helix</keyword>
<protein>
    <submittedName>
        <fullName evidence="2">Uncharacterized protein</fullName>
    </submittedName>
</protein>
<sequence length="48" mass="4891">LILGSGAVISEVSGLGGIGHLYALAAIFPISLVIVPFLASKAIRLGWE</sequence>
<gene>
    <name evidence="2" type="ORF">METZ01_LOCUS345668</name>
</gene>
<dbReference type="AlphaFoldDB" id="A0A382R501"/>
<feature type="non-terminal residue" evidence="2">
    <location>
        <position position="1"/>
    </location>
</feature>
<feature type="transmembrane region" description="Helical" evidence="1">
    <location>
        <begin position="20"/>
        <end position="39"/>
    </location>
</feature>
<dbReference type="EMBL" id="UINC01119181">
    <property type="protein sequence ID" value="SVC92814.1"/>
    <property type="molecule type" value="Genomic_DNA"/>
</dbReference>
<organism evidence="2">
    <name type="scientific">marine metagenome</name>
    <dbReference type="NCBI Taxonomy" id="408172"/>
    <lineage>
        <taxon>unclassified sequences</taxon>
        <taxon>metagenomes</taxon>
        <taxon>ecological metagenomes</taxon>
    </lineage>
</organism>